<proteinExistence type="predicted"/>
<name>K0SVM8_THAOC</name>
<feature type="compositionally biased region" description="Low complexity" evidence="1">
    <location>
        <begin position="1"/>
        <end position="10"/>
    </location>
</feature>
<dbReference type="AlphaFoldDB" id="K0SVM8"/>
<reference evidence="2 3" key="1">
    <citation type="journal article" date="2012" name="Genome Biol.">
        <title>Genome and low-iron response of an oceanic diatom adapted to chronic iron limitation.</title>
        <authorList>
            <person name="Lommer M."/>
            <person name="Specht M."/>
            <person name="Roy A.S."/>
            <person name="Kraemer L."/>
            <person name="Andreson R."/>
            <person name="Gutowska M.A."/>
            <person name="Wolf J."/>
            <person name="Bergner S.V."/>
            <person name="Schilhabel M.B."/>
            <person name="Klostermeier U.C."/>
            <person name="Beiko R.G."/>
            <person name="Rosenstiel P."/>
            <person name="Hippler M."/>
            <person name="Laroche J."/>
        </authorList>
    </citation>
    <scope>NUCLEOTIDE SEQUENCE [LARGE SCALE GENOMIC DNA]</scope>
    <source>
        <strain evidence="2 3">CCMP1005</strain>
    </source>
</reference>
<gene>
    <name evidence="2" type="ORF">THAOC_17141</name>
</gene>
<organism evidence="2 3">
    <name type="scientific">Thalassiosira oceanica</name>
    <name type="common">Marine diatom</name>
    <dbReference type="NCBI Taxonomy" id="159749"/>
    <lineage>
        <taxon>Eukaryota</taxon>
        <taxon>Sar</taxon>
        <taxon>Stramenopiles</taxon>
        <taxon>Ochrophyta</taxon>
        <taxon>Bacillariophyta</taxon>
        <taxon>Coscinodiscophyceae</taxon>
        <taxon>Thalassiosirophycidae</taxon>
        <taxon>Thalassiosirales</taxon>
        <taxon>Thalassiosiraceae</taxon>
        <taxon>Thalassiosira</taxon>
    </lineage>
</organism>
<evidence type="ECO:0000313" key="2">
    <source>
        <dbReference type="EMBL" id="EJK62252.1"/>
    </source>
</evidence>
<dbReference type="EMBL" id="AGNL01019009">
    <property type="protein sequence ID" value="EJK62252.1"/>
    <property type="molecule type" value="Genomic_DNA"/>
</dbReference>
<sequence length="192" mass="20373">MESSSSESASRGTDATGVGAPQAPVNTVFEMSNEDLASASIDEGGKVGGEGLGPAIDEGLGWALESLSSPLLEAGATTPRHEDIALATVKAFPHQEKYTNTGTFFNEVSQFAVGHGFTGRRSGGACSSYAEKNHSSMKAIAGDDPKRSLEQNIIDVMHRTYGRFFQMQQSKDLWKVNTASDIDNMVGNEHGD</sequence>
<evidence type="ECO:0000313" key="3">
    <source>
        <dbReference type="Proteomes" id="UP000266841"/>
    </source>
</evidence>
<accession>K0SVM8</accession>
<comment type="caution">
    <text evidence="2">The sequence shown here is derived from an EMBL/GenBank/DDBJ whole genome shotgun (WGS) entry which is preliminary data.</text>
</comment>
<protein>
    <submittedName>
        <fullName evidence="2">Uncharacterized protein</fullName>
    </submittedName>
</protein>
<feature type="region of interest" description="Disordered" evidence="1">
    <location>
        <begin position="1"/>
        <end position="25"/>
    </location>
</feature>
<keyword evidence="3" id="KW-1185">Reference proteome</keyword>
<dbReference type="Proteomes" id="UP000266841">
    <property type="component" value="Unassembled WGS sequence"/>
</dbReference>
<evidence type="ECO:0000256" key="1">
    <source>
        <dbReference type="SAM" id="MobiDB-lite"/>
    </source>
</evidence>